<keyword evidence="3" id="KW-0804">Transcription</keyword>
<evidence type="ECO:0000256" key="4">
    <source>
        <dbReference type="PROSITE-ProRule" id="PRU00335"/>
    </source>
</evidence>
<dbReference type="PROSITE" id="PS50977">
    <property type="entry name" value="HTH_TETR_2"/>
    <property type="match status" value="1"/>
</dbReference>
<dbReference type="GO" id="GO:0000976">
    <property type="term" value="F:transcription cis-regulatory region binding"/>
    <property type="evidence" value="ECO:0007669"/>
    <property type="project" value="TreeGrafter"/>
</dbReference>
<evidence type="ECO:0000313" key="6">
    <source>
        <dbReference type="EMBL" id="MVU83376.1"/>
    </source>
</evidence>
<keyword evidence="2 4" id="KW-0238">DNA-binding</keyword>
<comment type="caution">
    <text evidence="6">The sequence shown here is derived from an EMBL/GenBank/DDBJ whole genome shotgun (WGS) entry which is preliminary data.</text>
</comment>
<dbReference type="GO" id="GO:0003700">
    <property type="term" value="F:DNA-binding transcription factor activity"/>
    <property type="evidence" value="ECO:0007669"/>
    <property type="project" value="TreeGrafter"/>
</dbReference>
<dbReference type="InterPro" id="IPR001647">
    <property type="entry name" value="HTH_TetR"/>
</dbReference>
<dbReference type="Proteomes" id="UP000466794">
    <property type="component" value="Unassembled WGS sequence"/>
</dbReference>
<dbReference type="Pfam" id="PF00440">
    <property type="entry name" value="TetR_N"/>
    <property type="match status" value="1"/>
</dbReference>
<protein>
    <submittedName>
        <fullName evidence="6">TetR family transcriptional regulator</fullName>
    </submittedName>
</protein>
<dbReference type="Gene3D" id="1.10.357.10">
    <property type="entry name" value="Tetracycline Repressor, domain 2"/>
    <property type="match status" value="1"/>
</dbReference>
<dbReference type="PANTHER" id="PTHR30055">
    <property type="entry name" value="HTH-TYPE TRANSCRIPTIONAL REGULATOR RUTR"/>
    <property type="match status" value="1"/>
</dbReference>
<evidence type="ECO:0000259" key="5">
    <source>
        <dbReference type="PROSITE" id="PS50977"/>
    </source>
</evidence>
<feature type="domain" description="HTH tetR-type" evidence="5">
    <location>
        <begin position="32"/>
        <end position="92"/>
    </location>
</feature>
<organism evidence="6 7">
    <name type="scientific">Nocardia terrae</name>
    <dbReference type="NCBI Taxonomy" id="2675851"/>
    <lineage>
        <taxon>Bacteria</taxon>
        <taxon>Bacillati</taxon>
        <taxon>Actinomycetota</taxon>
        <taxon>Actinomycetes</taxon>
        <taxon>Mycobacteriales</taxon>
        <taxon>Nocardiaceae</taxon>
        <taxon>Nocardia</taxon>
    </lineage>
</organism>
<proteinExistence type="predicted"/>
<reference evidence="6 7" key="1">
    <citation type="submission" date="2019-12" db="EMBL/GenBank/DDBJ databases">
        <title>Nocardia sp. nov. ET3-3 isolated from soil.</title>
        <authorList>
            <person name="Kanchanasin P."/>
            <person name="Tanasupawat S."/>
            <person name="Yuki M."/>
            <person name="Kudo T."/>
        </authorList>
    </citation>
    <scope>NUCLEOTIDE SEQUENCE [LARGE SCALE GENOMIC DNA]</scope>
    <source>
        <strain evidence="6 7">ET3-3</strain>
    </source>
</reference>
<keyword evidence="1" id="KW-0805">Transcription regulation</keyword>
<gene>
    <name evidence="6" type="ORF">GPX89_39835</name>
</gene>
<accession>A0A7K1V9W5</accession>
<feature type="DNA-binding region" description="H-T-H motif" evidence="4">
    <location>
        <begin position="55"/>
        <end position="74"/>
    </location>
</feature>
<dbReference type="EMBL" id="WRPP01000013">
    <property type="protein sequence ID" value="MVU83376.1"/>
    <property type="molecule type" value="Genomic_DNA"/>
</dbReference>
<dbReference type="InterPro" id="IPR009057">
    <property type="entry name" value="Homeodomain-like_sf"/>
</dbReference>
<keyword evidence="7" id="KW-1185">Reference proteome</keyword>
<dbReference type="InterPro" id="IPR050109">
    <property type="entry name" value="HTH-type_TetR-like_transc_reg"/>
</dbReference>
<dbReference type="SUPFAM" id="SSF46689">
    <property type="entry name" value="Homeodomain-like"/>
    <property type="match status" value="1"/>
</dbReference>
<evidence type="ECO:0000313" key="7">
    <source>
        <dbReference type="Proteomes" id="UP000466794"/>
    </source>
</evidence>
<dbReference type="AlphaFoldDB" id="A0A7K1V9W5"/>
<dbReference type="PRINTS" id="PR00455">
    <property type="entry name" value="HTHTETR"/>
</dbReference>
<name>A0A7K1V9W5_9NOCA</name>
<evidence type="ECO:0000256" key="1">
    <source>
        <dbReference type="ARBA" id="ARBA00023015"/>
    </source>
</evidence>
<sequence length="224" mass="23926">MSEIVASAWTAASVGPVTTASETPLTRTNAADSIETRILDAALAQFQKLGVKKTTIEDVAKQAGVDRVTVYRRLGSRDDLVQAVVSREVGNLLAELAGMPDRHEDLPGLVADIFVRVITGWRAHPLVERLLAVEPERILVKLTVEGSTVFAMSVAATVDILARAARKGLFEAPADLATRTEIGCRVVHSLILVQGGAAALETPEELAEFARTYLVPILTGHPGE</sequence>
<dbReference type="PANTHER" id="PTHR30055:SF234">
    <property type="entry name" value="HTH-TYPE TRANSCRIPTIONAL REGULATOR BETI"/>
    <property type="match status" value="1"/>
</dbReference>
<evidence type="ECO:0000256" key="2">
    <source>
        <dbReference type="ARBA" id="ARBA00023125"/>
    </source>
</evidence>
<evidence type="ECO:0000256" key="3">
    <source>
        <dbReference type="ARBA" id="ARBA00023163"/>
    </source>
</evidence>